<evidence type="ECO:0000313" key="6">
    <source>
        <dbReference type="Proteomes" id="UP000326207"/>
    </source>
</evidence>
<comment type="caution">
    <text evidence="3">The sequence shown here is derived from an EMBL/GenBank/DDBJ whole genome shotgun (WGS) entry which is preliminary data.</text>
</comment>
<feature type="transmembrane region" description="Helical" evidence="1">
    <location>
        <begin position="41"/>
        <end position="57"/>
    </location>
</feature>
<evidence type="ECO:0000313" key="4">
    <source>
        <dbReference type="EMBL" id="KAB7516901.1"/>
    </source>
</evidence>
<dbReference type="RefSeq" id="WP_152119784.1">
    <property type="nucleotide sequence ID" value="NZ_QJOW01000002.1"/>
</dbReference>
<gene>
    <name evidence="3" type="ORF">DM867_01715</name>
    <name evidence="4" type="ORF">DMP03_05930</name>
    <name evidence="5" type="ORF">DP108_01600</name>
</gene>
<accession>A0A5N5UGT5</accession>
<dbReference type="InterPro" id="IPR058319">
    <property type="entry name" value="DUF8006"/>
</dbReference>
<keyword evidence="1" id="KW-0812">Transmembrane</keyword>
<feature type="transmembrane region" description="Helical" evidence="1">
    <location>
        <begin position="63"/>
        <end position="82"/>
    </location>
</feature>
<feature type="domain" description="DUF8006" evidence="2">
    <location>
        <begin position="4"/>
        <end position="84"/>
    </location>
</feature>
<evidence type="ECO:0000313" key="3">
    <source>
        <dbReference type="EMBL" id="KAB7515884.1"/>
    </source>
</evidence>
<dbReference type="AlphaFoldDB" id="A0A5N5UB73"/>
<evidence type="ECO:0000313" key="5">
    <source>
        <dbReference type="EMBL" id="KAB7519970.1"/>
    </source>
</evidence>
<evidence type="ECO:0000259" key="2">
    <source>
        <dbReference type="Pfam" id="PF26028"/>
    </source>
</evidence>
<dbReference type="Proteomes" id="UP000326207">
    <property type="component" value="Unassembled WGS sequence"/>
</dbReference>
<dbReference type="EMBL" id="QJOW01000002">
    <property type="protein sequence ID" value="KAB7516901.1"/>
    <property type="molecule type" value="Genomic_DNA"/>
</dbReference>
<dbReference type="Proteomes" id="UP000326865">
    <property type="component" value="Unassembled WGS sequence"/>
</dbReference>
<organism evidence="3 8">
    <name type="scientific">Halosegnis rubeus</name>
    <dbReference type="NCBI Taxonomy" id="2212850"/>
    <lineage>
        <taxon>Archaea</taxon>
        <taxon>Methanobacteriati</taxon>
        <taxon>Methanobacteriota</taxon>
        <taxon>Stenosarchaea group</taxon>
        <taxon>Halobacteria</taxon>
        <taxon>Halobacteriales</taxon>
        <taxon>Natronomonadaceae</taxon>
        <taxon>Halosegnis</taxon>
    </lineage>
</organism>
<dbReference type="Proteomes" id="UP000326302">
    <property type="component" value="Unassembled WGS sequence"/>
</dbReference>
<accession>A0A5N5UB73</accession>
<dbReference type="Pfam" id="PF26028">
    <property type="entry name" value="DUF8006"/>
    <property type="match status" value="1"/>
</dbReference>
<keyword evidence="1" id="KW-1133">Transmembrane helix</keyword>
<evidence type="ECO:0000313" key="7">
    <source>
        <dbReference type="Proteomes" id="UP000326302"/>
    </source>
</evidence>
<protein>
    <recommendedName>
        <fullName evidence="2">DUF8006 domain-containing protein</fullName>
    </recommendedName>
</protein>
<reference evidence="6 7" key="1">
    <citation type="submission" date="2019-10" db="EMBL/GenBank/DDBJ databases">
        <title>Unraveling microbial dark matter from salterns through culturing: the case of the genus Halosegnis.</title>
        <authorList>
            <person name="Duran-Viseras A."/>
            <person name="Andrei A.-S."/>
            <person name="Vera-Gargallo B."/>
            <person name="Ghai R."/>
            <person name="Sanchez-Porro C."/>
            <person name="Ventosa A."/>
        </authorList>
    </citation>
    <scope>NUCLEOTIDE SEQUENCE [LARGE SCALE GENOMIC DNA]</scope>
    <source>
        <strain evidence="4 7">F17-44</strain>
        <strain evidence="3 8">F18-79</strain>
        <strain evidence="5 6">F19-13</strain>
    </source>
</reference>
<dbReference type="EMBL" id="QMDY01000001">
    <property type="protein sequence ID" value="KAB7519970.1"/>
    <property type="molecule type" value="Genomic_DNA"/>
</dbReference>
<sequence length="85" mass="9030">MLAASLQVIDNFLLQYNAGQILLALFIVSTLGLAPLKSAKAVGINVVVFGFIFLVTPSSLAPIQFRFLGIALLFVGPIIVVASRK</sequence>
<evidence type="ECO:0000256" key="1">
    <source>
        <dbReference type="SAM" id="Phobius"/>
    </source>
</evidence>
<dbReference type="OrthoDB" id="213516at2157"/>
<evidence type="ECO:0000313" key="8">
    <source>
        <dbReference type="Proteomes" id="UP000326865"/>
    </source>
</evidence>
<name>A0A5N5UB73_9EURY</name>
<accession>A0A5N5UM27</accession>
<keyword evidence="1" id="KW-0472">Membrane</keyword>
<feature type="transmembrane region" description="Helical" evidence="1">
    <location>
        <begin position="12"/>
        <end position="34"/>
    </location>
</feature>
<keyword evidence="8" id="KW-1185">Reference proteome</keyword>
<proteinExistence type="predicted"/>
<dbReference type="EMBL" id="QKKZ01000001">
    <property type="protein sequence ID" value="KAB7515884.1"/>
    <property type="molecule type" value="Genomic_DNA"/>
</dbReference>